<accession>A0ABR1KW74</accession>
<dbReference type="InterPro" id="IPR011008">
    <property type="entry name" value="Dimeric_a/b-barrel"/>
</dbReference>
<dbReference type="PANTHER" id="PTHR40260">
    <property type="entry name" value="BLR8190 PROTEIN"/>
    <property type="match status" value="1"/>
</dbReference>
<evidence type="ECO:0000313" key="3">
    <source>
        <dbReference type="Proteomes" id="UP001363622"/>
    </source>
</evidence>
<dbReference type="PANTHER" id="PTHR40260:SF2">
    <property type="entry name" value="BLR8190 PROTEIN"/>
    <property type="match status" value="1"/>
</dbReference>
<protein>
    <recommendedName>
        <fullName evidence="4">EthD domain-containing protein</fullName>
    </recommendedName>
</protein>
<keyword evidence="3" id="KW-1185">Reference proteome</keyword>
<dbReference type="NCBIfam" id="TIGR02118">
    <property type="entry name" value="EthD family reductase"/>
    <property type="match status" value="1"/>
</dbReference>
<sequence length="156" mass="17311">MASATTPVTVMITYPNVSDASFNYDYYLQTHMPLAERVWRPLGLIGYRALRISLGPTAAETGQSPYTVMCLLEFASRKAWDEAWEVAVTQLHTPTPSGHPCPYSVVTLLEFRDLAAWDEAFALAPTQLLPDIKNYSNREPLILVGSGFGEGVSRRD</sequence>
<proteinExistence type="inferred from homology"/>
<gene>
    <name evidence="2" type="ORF">IWZ03DRAFT_421544</name>
</gene>
<name>A0ABR1KW74_9PEZI</name>
<dbReference type="Proteomes" id="UP001363622">
    <property type="component" value="Unassembled WGS sequence"/>
</dbReference>
<dbReference type="SUPFAM" id="SSF54909">
    <property type="entry name" value="Dimeric alpha+beta barrel"/>
    <property type="match status" value="1"/>
</dbReference>
<dbReference type="EMBL" id="JBBPHU010000002">
    <property type="protein sequence ID" value="KAK7522422.1"/>
    <property type="molecule type" value="Genomic_DNA"/>
</dbReference>
<comment type="caution">
    <text evidence="2">The sequence shown here is derived from an EMBL/GenBank/DDBJ whole genome shotgun (WGS) entry which is preliminary data.</text>
</comment>
<evidence type="ECO:0000313" key="2">
    <source>
        <dbReference type="EMBL" id="KAK7522422.1"/>
    </source>
</evidence>
<dbReference type="InterPro" id="IPR009799">
    <property type="entry name" value="EthD_dom"/>
</dbReference>
<reference evidence="2 3" key="1">
    <citation type="submission" date="2024-04" db="EMBL/GenBank/DDBJ databases">
        <title>Phyllosticta paracitricarpa is synonymous to the EU quarantine fungus P. citricarpa based on phylogenomic analyses.</title>
        <authorList>
            <consortium name="Lawrence Berkeley National Laboratory"/>
            <person name="Van Ingen-Buijs V.A."/>
            <person name="Van Westerhoven A.C."/>
            <person name="Haridas S."/>
            <person name="Skiadas P."/>
            <person name="Martin F."/>
            <person name="Groenewald J.Z."/>
            <person name="Crous P.W."/>
            <person name="Seidl M.F."/>
        </authorList>
    </citation>
    <scope>NUCLEOTIDE SEQUENCE [LARGE SCALE GENOMIC DNA]</scope>
    <source>
        <strain evidence="2 3">CBS 123371</strain>
    </source>
</reference>
<dbReference type="Gene3D" id="3.30.70.100">
    <property type="match status" value="2"/>
</dbReference>
<organism evidence="2 3">
    <name type="scientific">Phyllosticta citriasiana</name>
    <dbReference type="NCBI Taxonomy" id="595635"/>
    <lineage>
        <taxon>Eukaryota</taxon>
        <taxon>Fungi</taxon>
        <taxon>Dikarya</taxon>
        <taxon>Ascomycota</taxon>
        <taxon>Pezizomycotina</taxon>
        <taxon>Dothideomycetes</taxon>
        <taxon>Dothideomycetes incertae sedis</taxon>
        <taxon>Botryosphaeriales</taxon>
        <taxon>Phyllostictaceae</taxon>
        <taxon>Phyllosticta</taxon>
    </lineage>
</organism>
<evidence type="ECO:0008006" key="4">
    <source>
        <dbReference type="Google" id="ProtNLM"/>
    </source>
</evidence>
<evidence type="ECO:0000256" key="1">
    <source>
        <dbReference type="ARBA" id="ARBA00005986"/>
    </source>
</evidence>
<comment type="similarity">
    <text evidence="1">Belongs to the tpcK family.</text>
</comment>